<dbReference type="RefSeq" id="XP_004185023.1">
    <property type="nucleotide sequence ID" value="XM_004184975.1"/>
</dbReference>
<dbReference type="PROSITE" id="PS50238">
    <property type="entry name" value="RHOGAP"/>
    <property type="match status" value="1"/>
</dbReference>
<sequence length="462" mass="53502">MTTKTPFLQSLLTSKDLLEQKLSCSQTAVESLRLVKEMLPIQTASMRLRRRISLSVMMQNDLKKTLEYLIAQQNNDKRHYQKDLEKEKNTLKEFQTKIDSADSIFNSETLSTPLASYLLGSDLYINIIQKSFRLGDVEARKDLTKAWRKVSVFLFRNILLLTKPGSEIILSTIYIPDCYKLLMFQDPSHLFMIKVCDTTFAFNMEEVLENWKDKISKRLMWYRTTNFPQRQFKNVSFIEKMTTPAALCRRSISLLNCLQFSPHIFENVVGVNLHDLAQKERTQKAPLVYKLLIDHITEECAGIEGILRLSGDSDNIQRLEMKISSRTFSSLDLKDVDPHTVTSTLKSLFKNLPTPLIPQNTNKQIESVVGKYQDYSQVVKVYQILSILKTTLPEHFEVFKLLCKMFGEIINQSNKNKMDLKNVLICFVESVRCSPAVFTIALQNQGIFFDRLFLRRIHSFTT</sequence>
<dbReference type="CDD" id="cd00159">
    <property type="entry name" value="RhoGAP"/>
    <property type="match status" value="1"/>
</dbReference>
<dbReference type="SUPFAM" id="SSF48350">
    <property type="entry name" value="GTPase activation domain, GAP"/>
    <property type="match status" value="1"/>
</dbReference>
<reference evidence="3 4" key="1">
    <citation type="submission" date="2012-10" db="EMBL/GenBank/DDBJ databases">
        <authorList>
            <person name="Zafar N."/>
            <person name="Inman J."/>
            <person name="Hall N."/>
            <person name="Lorenzi H."/>
            <person name="Caler E."/>
        </authorList>
    </citation>
    <scope>NUCLEOTIDE SEQUENCE [LARGE SCALE GENOMIC DNA]</scope>
    <source>
        <strain evidence="3 4">IP1</strain>
    </source>
</reference>
<dbReference type="GeneID" id="14884667"/>
<feature type="coiled-coil region" evidence="1">
    <location>
        <begin position="70"/>
        <end position="104"/>
    </location>
</feature>
<evidence type="ECO:0000313" key="4">
    <source>
        <dbReference type="Proteomes" id="UP000014680"/>
    </source>
</evidence>
<dbReference type="InterPro" id="IPR008936">
    <property type="entry name" value="Rho_GTPase_activation_prot"/>
</dbReference>
<dbReference type="EMBL" id="KB207048">
    <property type="protein sequence ID" value="ELP85677.1"/>
    <property type="molecule type" value="Genomic_DNA"/>
</dbReference>
<dbReference type="OrthoDB" id="5873004at2759"/>
<dbReference type="SMART" id="SM00324">
    <property type="entry name" value="RhoGAP"/>
    <property type="match status" value="1"/>
</dbReference>
<evidence type="ECO:0000256" key="1">
    <source>
        <dbReference type="SAM" id="Coils"/>
    </source>
</evidence>
<dbReference type="PANTHER" id="PTHR45808">
    <property type="entry name" value="RHO GTPASE-ACTIVATING PROTEIN 68F"/>
    <property type="match status" value="1"/>
</dbReference>
<feature type="domain" description="Rho-GAP" evidence="2">
    <location>
        <begin position="271"/>
        <end position="462"/>
    </location>
</feature>
<dbReference type="VEuPathDB" id="AmoebaDB:EIN_409960"/>
<protein>
    <recommendedName>
        <fullName evidence="2">Rho-GAP domain-containing protein</fullName>
    </recommendedName>
</protein>
<dbReference type="KEGG" id="eiv:EIN_409960"/>
<evidence type="ECO:0000313" key="3">
    <source>
        <dbReference type="EMBL" id="ELP85677.1"/>
    </source>
</evidence>
<dbReference type="InterPro" id="IPR000198">
    <property type="entry name" value="RhoGAP_dom"/>
</dbReference>
<organism evidence="3 4">
    <name type="scientific">Entamoeba invadens IP1</name>
    <dbReference type="NCBI Taxonomy" id="370355"/>
    <lineage>
        <taxon>Eukaryota</taxon>
        <taxon>Amoebozoa</taxon>
        <taxon>Evosea</taxon>
        <taxon>Archamoebae</taxon>
        <taxon>Mastigamoebida</taxon>
        <taxon>Entamoebidae</taxon>
        <taxon>Entamoeba</taxon>
    </lineage>
</organism>
<proteinExistence type="predicted"/>
<dbReference type="Proteomes" id="UP000014680">
    <property type="component" value="Unassembled WGS sequence"/>
</dbReference>
<gene>
    <name evidence="3" type="ORF">EIN_409960</name>
</gene>
<dbReference type="GO" id="GO:0007264">
    <property type="term" value="P:small GTPase-mediated signal transduction"/>
    <property type="evidence" value="ECO:0007669"/>
    <property type="project" value="TreeGrafter"/>
</dbReference>
<dbReference type="Pfam" id="PF00620">
    <property type="entry name" value="RhoGAP"/>
    <property type="match status" value="1"/>
</dbReference>
<keyword evidence="4" id="KW-1185">Reference proteome</keyword>
<evidence type="ECO:0000259" key="2">
    <source>
        <dbReference type="PROSITE" id="PS50238"/>
    </source>
</evidence>
<dbReference type="AlphaFoldDB" id="A0A0A1TWT5"/>
<dbReference type="GO" id="GO:0005737">
    <property type="term" value="C:cytoplasm"/>
    <property type="evidence" value="ECO:0007669"/>
    <property type="project" value="TreeGrafter"/>
</dbReference>
<dbReference type="GO" id="GO:0005096">
    <property type="term" value="F:GTPase activator activity"/>
    <property type="evidence" value="ECO:0007669"/>
    <property type="project" value="TreeGrafter"/>
</dbReference>
<dbReference type="SUPFAM" id="SSF50729">
    <property type="entry name" value="PH domain-like"/>
    <property type="match status" value="1"/>
</dbReference>
<accession>A0A0A1TWT5</accession>
<dbReference type="Gene3D" id="1.10.555.10">
    <property type="entry name" value="Rho GTPase activation protein"/>
    <property type="match status" value="1"/>
</dbReference>
<keyword evidence="1" id="KW-0175">Coiled coil</keyword>
<name>A0A0A1TWT5_ENTIV</name>
<dbReference type="PANTHER" id="PTHR45808:SF2">
    <property type="entry name" value="RHO GTPASE-ACTIVATING PROTEIN 68F"/>
    <property type="match status" value="1"/>
</dbReference>